<gene>
    <name evidence="1" type="ORF">LSG31_13490</name>
</gene>
<sequence>MIKTSFGLAQLDILEPLNDPSVITFPIPPLQRVKSFSDEEFEAFIGEWAISCAKSLYKDVYRIGGSGDMGCEFAQ</sequence>
<organism evidence="1 2">
    <name type="scientific">Fodinisporobacter ferrooxydans</name>
    <dbReference type="NCBI Taxonomy" id="2901836"/>
    <lineage>
        <taxon>Bacteria</taxon>
        <taxon>Bacillati</taxon>
        <taxon>Bacillota</taxon>
        <taxon>Bacilli</taxon>
        <taxon>Bacillales</taxon>
        <taxon>Alicyclobacillaceae</taxon>
        <taxon>Fodinisporobacter</taxon>
    </lineage>
</organism>
<reference evidence="1" key="1">
    <citation type="submission" date="2021-12" db="EMBL/GenBank/DDBJ databases">
        <title>Alicyclobacillaceae gen. nov., sp. nov., isolated from chalcocite enrichment system.</title>
        <authorList>
            <person name="Jiang Z."/>
        </authorList>
    </citation>
    <scope>NUCLEOTIDE SEQUENCE</scope>
    <source>
        <strain evidence="1">MYW30-H2</strain>
    </source>
</reference>
<accession>A0ABY4CI77</accession>
<evidence type="ECO:0000313" key="1">
    <source>
        <dbReference type="EMBL" id="UOF88941.1"/>
    </source>
</evidence>
<protein>
    <submittedName>
        <fullName evidence="1">Uncharacterized protein</fullName>
    </submittedName>
</protein>
<name>A0ABY4CI77_9BACL</name>
<keyword evidence="2" id="KW-1185">Reference proteome</keyword>
<proteinExistence type="predicted"/>
<dbReference type="EMBL" id="CP089291">
    <property type="protein sequence ID" value="UOF88941.1"/>
    <property type="molecule type" value="Genomic_DNA"/>
</dbReference>
<dbReference type="Proteomes" id="UP000830167">
    <property type="component" value="Chromosome"/>
</dbReference>
<evidence type="ECO:0000313" key="2">
    <source>
        <dbReference type="Proteomes" id="UP000830167"/>
    </source>
</evidence>
<dbReference type="RefSeq" id="WP_347435623.1">
    <property type="nucleotide sequence ID" value="NZ_CP089291.1"/>
</dbReference>